<evidence type="ECO:0000313" key="9">
    <source>
        <dbReference type="Proteomes" id="UP001154078"/>
    </source>
</evidence>
<evidence type="ECO:0000256" key="1">
    <source>
        <dbReference type="ARBA" id="ARBA00022618"/>
    </source>
</evidence>
<dbReference type="AlphaFoldDB" id="A0A9P0BEL8"/>
<sequence>MDLICNEQAENENQAYDDKNLLQDRVLKRLLKDEDRYCIQYSNNFRSIQTEVTVDMRKTVAEWMMEVCEEQKCQDEVFNLAMNYMDRFLMCCRIKKNQLQLLGTACMLIASKLREPRPLSGEMLVYYTDHSVTKEQLWSWELLVLKTLKWDISAVTPQAFLKHILSRLAVEEVGVSLEMVISHAKTLVTLCAREFEFSMYHPSIIACASISSALCGVGWLGKSQNTLETLLDHLYRITSIEKDYIQECLRKIDDMVRSSARQFYQSQNKDLLESEETFRPNEFTPPPSKIEEHSATLTPTDVQNVHF</sequence>
<evidence type="ECO:0000256" key="2">
    <source>
        <dbReference type="ARBA" id="ARBA00023127"/>
    </source>
</evidence>
<feature type="domain" description="Cyclin-like" evidence="6">
    <location>
        <begin position="62"/>
        <end position="146"/>
    </location>
</feature>
<name>A0A9P0BEL8_BRAAE</name>
<dbReference type="SUPFAM" id="SSF47954">
    <property type="entry name" value="Cyclin-like"/>
    <property type="match status" value="2"/>
</dbReference>
<comment type="similarity">
    <text evidence="4">Belongs to the cyclin family.</text>
</comment>
<dbReference type="InterPro" id="IPR004367">
    <property type="entry name" value="Cyclin_C-dom"/>
</dbReference>
<dbReference type="SMART" id="SM00385">
    <property type="entry name" value="CYCLIN"/>
    <property type="match status" value="1"/>
</dbReference>
<evidence type="ECO:0000259" key="6">
    <source>
        <dbReference type="SMART" id="SM00385"/>
    </source>
</evidence>
<dbReference type="InterPro" id="IPR048258">
    <property type="entry name" value="Cyclins_cyclin-box"/>
</dbReference>
<dbReference type="Gene3D" id="1.10.472.10">
    <property type="entry name" value="Cyclin-like"/>
    <property type="match status" value="2"/>
</dbReference>
<dbReference type="EMBL" id="OV121138">
    <property type="protein sequence ID" value="CAH0561378.1"/>
    <property type="molecule type" value="Genomic_DNA"/>
</dbReference>
<dbReference type="SMART" id="SM01332">
    <property type="entry name" value="Cyclin_C"/>
    <property type="match status" value="1"/>
</dbReference>
<dbReference type="InterPro" id="IPR039361">
    <property type="entry name" value="Cyclin"/>
</dbReference>
<dbReference type="GO" id="GO:0051301">
    <property type="term" value="P:cell division"/>
    <property type="evidence" value="ECO:0007669"/>
    <property type="project" value="UniProtKB-KW"/>
</dbReference>
<dbReference type="Pfam" id="PF02984">
    <property type="entry name" value="Cyclin_C"/>
    <property type="match status" value="1"/>
</dbReference>
<dbReference type="GO" id="GO:0000278">
    <property type="term" value="P:mitotic cell cycle"/>
    <property type="evidence" value="ECO:0007669"/>
    <property type="project" value="UniProtKB-ARBA"/>
</dbReference>
<reference evidence="8" key="1">
    <citation type="submission" date="2021-12" db="EMBL/GenBank/DDBJ databases">
        <authorList>
            <person name="King R."/>
        </authorList>
    </citation>
    <scope>NUCLEOTIDE SEQUENCE</scope>
</reference>
<feature type="region of interest" description="Disordered" evidence="5">
    <location>
        <begin position="275"/>
        <end position="300"/>
    </location>
</feature>
<protein>
    <submittedName>
        <fullName evidence="8">Uncharacterized protein</fullName>
    </submittedName>
</protein>
<dbReference type="PANTHER" id="PTHR10177">
    <property type="entry name" value="CYCLINS"/>
    <property type="match status" value="1"/>
</dbReference>
<dbReference type="CDD" id="cd20516">
    <property type="entry name" value="CYCLIN_CCND_rpt2"/>
    <property type="match status" value="1"/>
</dbReference>
<keyword evidence="9" id="KW-1185">Reference proteome</keyword>
<dbReference type="InterPro" id="IPR036915">
    <property type="entry name" value="Cyclin-like_sf"/>
</dbReference>
<keyword evidence="1" id="KW-0132">Cell division</keyword>
<evidence type="ECO:0000259" key="7">
    <source>
        <dbReference type="SMART" id="SM01332"/>
    </source>
</evidence>
<dbReference type="PROSITE" id="PS00292">
    <property type="entry name" value="CYCLINS"/>
    <property type="match status" value="1"/>
</dbReference>
<keyword evidence="3" id="KW-0131">Cell cycle</keyword>
<evidence type="ECO:0000256" key="4">
    <source>
        <dbReference type="RuleBase" id="RU000383"/>
    </source>
</evidence>
<accession>A0A9P0BEL8</accession>
<evidence type="ECO:0000256" key="3">
    <source>
        <dbReference type="ARBA" id="ARBA00023306"/>
    </source>
</evidence>
<dbReference type="Pfam" id="PF00134">
    <property type="entry name" value="Cyclin_N"/>
    <property type="match status" value="1"/>
</dbReference>
<organism evidence="8 9">
    <name type="scientific">Brassicogethes aeneus</name>
    <name type="common">Rape pollen beetle</name>
    <name type="synonym">Meligethes aeneus</name>
    <dbReference type="NCBI Taxonomy" id="1431903"/>
    <lineage>
        <taxon>Eukaryota</taxon>
        <taxon>Metazoa</taxon>
        <taxon>Ecdysozoa</taxon>
        <taxon>Arthropoda</taxon>
        <taxon>Hexapoda</taxon>
        <taxon>Insecta</taxon>
        <taxon>Pterygota</taxon>
        <taxon>Neoptera</taxon>
        <taxon>Endopterygota</taxon>
        <taxon>Coleoptera</taxon>
        <taxon>Polyphaga</taxon>
        <taxon>Cucujiformia</taxon>
        <taxon>Nitidulidae</taxon>
        <taxon>Meligethinae</taxon>
        <taxon>Brassicogethes</taxon>
    </lineage>
</organism>
<gene>
    <name evidence="8" type="ORF">MELIAE_LOCUS10917</name>
</gene>
<proteinExistence type="inferred from homology"/>
<evidence type="ECO:0000256" key="5">
    <source>
        <dbReference type="SAM" id="MobiDB-lite"/>
    </source>
</evidence>
<dbReference type="Proteomes" id="UP001154078">
    <property type="component" value="Chromosome 7"/>
</dbReference>
<dbReference type="FunFam" id="1.10.472.10:FF:000003">
    <property type="entry name" value="G1/S-specific cyclin-D2"/>
    <property type="match status" value="1"/>
</dbReference>
<feature type="domain" description="Cyclin C-terminal" evidence="7">
    <location>
        <begin position="155"/>
        <end position="275"/>
    </location>
</feature>
<dbReference type="InterPro" id="IPR013763">
    <property type="entry name" value="Cyclin-like_dom"/>
</dbReference>
<dbReference type="InterPro" id="IPR006671">
    <property type="entry name" value="Cyclin_N"/>
</dbReference>
<keyword evidence="2 4" id="KW-0195">Cyclin</keyword>
<evidence type="ECO:0000313" key="8">
    <source>
        <dbReference type="EMBL" id="CAH0561378.1"/>
    </source>
</evidence>
<dbReference type="OrthoDB" id="306099at2759"/>